<dbReference type="EMBL" id="AM427337">
    <property type="protein sequence ID" value="CAN71342.1"/>
    <property type="molecule type" value="Genomic_DNA"/>
</dbReference>
<reference evidence="2" key="1">
    <citation type="journal article" date="2007" name="PLoS ONE">
        <title>The first genome sequence of an elite grapevine cultivar (Pinot noir Vitis vinifera L.): coping with a highly heterozygous genome.</title>
        <authorList>
            <person name="Velasco R."/>
            <person name="Zharkikh A."/>
            <person name="Troggio M."/>
            <person name="Cartwright D.A."/>
            <person name="Cestaro A."/>
            <person name="Pruss D."/>
            <person name="Pindo M."/>
            <person name="FitzGerald L.M."/>
            <person name="Vezzulli S."/>
            <person name="Reid J."/>
            <person name="Malacarne G."/>
            <person name="Iliev D."/>
            <person name="Coppola G."/>
            <person name="Wardell B."/>
            <person name="Micheletti D."/>
            <person name="Macalma T."/>
            <person name="Facci M."/>
            <person name="Mitchell J.T."/>
            <person name="Perazzolli M."/>
            <person name="Eldredge G."/>
            <person name="Gatto P."/>
            <person name="Oyzerski R."/>
            <person name="Moretto M."/>
            <person name="Gutin N."/>
            <person name="Stefanini M."/>
            <person name="Chen Y."/>
            <person name="Segala C."/>
            <person name="Davenport C."/>
            <person name="Dematte L."/>
            <person name="Mraz A."/>
            <person name="Battilana J."/>
            <person name="Stormo K."/>
            <person name="Costa F."/>
            <person name="Tao Q."/>
            <person name="Si-Ammour A."/>
            <person name="Harkins T."/>
            <person name="Lackey A."/>
            <person name="Perbost C."/>
            <person name="Taillon B."/>
            <person name="Stella A."/>
            <person name="Solovyev V."/>
            <person name="Fawcett J.A."/>
            <person name="Sterck L."/>
            <person name="Vandepoele K."/>
            <person name="Grando S.M."/>
            <person name="Toppo S."/>
            <person name="Moser C."/>
            <person name="Lanchbury J."/>
            <person name="Bogden R."/>
            <person name="Skolnick M."/>
            <person name="Sgaramella V."/>
            <person name="Bhatnagar S.K."/>
            <person name="Fontana P."/>
            <person name="Gutin A."/>
            <person name="Van de Peer Y."/>
            <person name="Salamini F."/>
            <person name="Viola R."/>
        </authorList>
    </citation>
    <scope>NUCLEOTIDE SEQUENCE</scope>
</reference>
<name>A5AI88_VITVI</name>
<dbReference type="AlphaFoldDB" id="A5AI88"/>
<dbReference type="SUPFAM" id="SSF56219">
    <property type="entry name" value="DNase I-like"/>
    <property type="match status" value="1"/>
</dbReference>
<dbReference type="InterPro" id="IPR043502">
    <property type="entry name" value="DNA/RNA_pol_sf"/>
</dbReference>
<dbReference type="PANTHER" id="PTHR33116">
    <property type="entry name" value="REVERSE TRANSCRIPTASE ZINC-BINDING DOMAIN-CONTAINING PROTEIN-RELATED-RELATED"/>
    <property type="match status" value="1"/>
</dbReference>
<dbReference type="Gene3D" id="3.60.10.10">
    <property type="entry name" value="Endonuclease/exonuclease/phosphatase"/>
    <property type="match status" value="1"/>
</dbReference>
<gene>
    <name evidence="2" type="ORF">VITISV_002439</name>
</gene>
<evidence type="ECO:0000313" key="2">
    <source>
        <dbReference type="EMBL" id="CAN71342.1"/>
    </source>
</evidence>
<dbReference type="InterPro" id="IPR000477">
    <property type="entry name" value="RT_dom"/>
</dbReference>
<proteinExistence type="predicted"/>
<organism evidence="2">
    <name type="scientific">Vitis vinifera</name>
    <name type="common">Grape</name>
    <dbReference type="NCBI Taxonomy" id="29760"/>
    <lineage>
        <taxon>Eukaryota</taxon>
        <taxon>Viridiplantae</taxon>
        <taxon>Streptophyta</taxon>
        <taxon>Embryophyta</taxon>
        <taxon>Tracheophyta</taxon>
        <taxon>Spermatophyta</taxon>
        <taxon>Magnoliopsida</taxon>
        <taxon>eudicotyledons</taxon>
        <taxon>Gunneridae</taxon>
        <taxon>Pentapetalae</taxon>
        <taxon>rosids</taxon>
        <taxon>Vitales</taxon>
        <taxon>Vitaceae</taxon>
        <taxon>Viteae</taxon>
        <taxon>Vitis</taxon>
    </lineage>
</organism>
<dbReference type="PANTHER" id="PTHR33116:SF78">
    <property type="entry name" value="OS12G0587133 PROTEIN"/>
    <property type="match status" value="1"/>
</dbReference>
<dbReference type="InterPro" id="IPR036691">
    <property type="entry name" value="Endo/exonu/phosph_ase_sf"/>
</dbReference>
<accession>A5AI88</accession>
<feature type="domain" description="Reverse transcriptase" evidence="1">
    <location>
        <begin position="468"/>
        <end position="564"/>
    </location>
</feature>
<evidence type="ECO:0000259" key="1">
    <source>
        <dbReference type="Pfam" id="PF00078"/>
    </source>
</evidence>
<dbReference type="SUPFAM" id="SSF56672">
    <property type="entry name" value="DNA/RNA polymerases"/>
    <property type="match status" value="1"/>
</dbReference>
<sequence length="860" mass="99712">MKEMSDWIVRSLGIGRNLGWVSLDARGLVGGVVVMWDKKVLEGLEVEVGSFSISCRFRNCEEGSVWVFFGLYGPSKGRERRELWEELATVKGLWNDPWCIAGDFNVVRFQVETSNGRQMSNTMREFSGFIDEFELVDPPLGGGAFTWSAGEGGSLKARLDRFLFSGDWEELVSGAMQMLLPRPVFDHCPILLDCGGMRTGKNPFRFENMWLKVEGFMDKMKEWWLSYNYRGKPSFVLAKKLQALKYDLKKWNKETIGNVSVRKDATLEELNYWDSLERLGSLSEEDRSSQQIARDEFSHCAILEEISWRQKSRALWLKEGDNNTKFFYRMTNARRRRNFINSLTVRGVWLVKEEELKEGIGSYFKSLFEEPQVRRLDVESSFFKTLDSLDNEILEGHFSEEEVSKALSDLGGDKALGSDGFTLAFWKFCWPIVGGEVMQMFEELHLQNAVFRSLNILDAVLVANEAIDSRKRNVGVGLVCKLDIEKAYDHVNWRFLLSVLEKMGFGPKWRNWIFFYISTVRMTVLVNDTPTNFFSMFRGLRQGDPLSPYLFVLIMEAFNSLISRAEEKGFIRGFKKSEIIPVGDVEDMDRADAVFGCKVGNFPITYLGLPLGAPHNSCSVWDVVEERFKRNLATRKKQYFSKGGRLTLIKSTLSNLPIYFMSLFVIRRKVRLRLEKIQREFLWGDMDERKKIHLVRWAVICKDKRHGGLGLRHLKDFNNALLGKWLWRFPLERGSFWRKVIVGKFGEKEGGWTTREVRESYGMGLRKGIRKCWEEFFLRTSIHIGNGRCTRFWWDIWVGDSKLKDIFPLLFRMATNNSAVVADLWGRQGGGGGGWEVHFRISFQDWELKEVTRFLDHILQ</sequence>
<dbReference type="Pfam" id="PF00078">
    <property type="entry name" value="RVT_1"/>
    <property type="match status" value="1"/>
</dbReference>
<protein>
    <recommendedName>
        <fullName evidence="1">Reverse transcriptase domain-containing protein</fullName>
    </recommendedName>
</protein>